<feature type="transmembrane region" description="Helical" evidence="1">
    <location>
        <begin position="127"/>
        <end position="149"/>
    </location>
</feature>
<evidence type="ECO:0000313" key="3">
    <source>
        <dbReference type="Proteomes" id="UP001346149"/>
    </source>
</evidence>
<protein>
    <recommendedName>
        <fullName evidence="4">Transmembrane protein</fullName>
    </recommendedName>
</protein>
<sequence length="157" mass="17636">MEVPPTTSIPRPICRFRYYVSPYLMLGTSKSKPTSFPCSNSVNVGGFDLFSGRRRVSVQSKIGKGAAFSSHSIDGDDGVRVFEQEAFISNNSGGNCSHFMTDGFNAILNRMYWSWTTLVLEAFNSLLWVRVIIILGAVWFGIGFLLHVIRNRLMDER</sequence>
<evidence type="ECO:0008006" key="4">
    <source>
        <dbReference type="Google" id="ProtNLM"/>
    </source>
</evidence>
<dbReference type="AlphaFoldDB" id="A0AAN7LR51"/>
<evidence type="ECO:0000313" key="2">
    <source>
        <dbReference type="EMBL" id="KAK4789524.1"/>
    </source>
</evidence>
<comment type="caution">
    <text evidence="2">The sequence shown here is derived from an EMBL/GenBank/DDBJ whole genome shotgun (WGS) entry which is preliminary data.</text>
</comment>
<gene>
    <name evidence="2" type="ORF">SAY86_016828</name>
</gene>
<name>A0AAN7LR51_TRANT</name>
<keyword evidence="3" id="KW-1185">Reference proteome</keyword>
<organism evidence="2 3">
    <name type="scientific">Trapa natans</name>
    <name type="common">Water chestnut</name>
    <dbReference type="NCBI Taxonomy" id="22666"/>
    <lineage>
        <taxon>Eukaryota</taxon>
        <taxon>Viridiplantae</taxon>
        <taxon>Streptophyta</taxon>
        <taxon>Embryophyta</taxon>
        <taxon>Tracheophyta</taxon>
        <taxon>Spermatophyta</taxon>
        <taxon>Magnoliopsida</taxon>
        <taxon>eudicotyledons</taxon>
        <taxon>Gunneridae</taxon>
        <taxon>Pentapetalae</taxon>
        <taxon>rosids</taxon>
        <taxon>malvids</taxon>
        <taxon>Myrtales</taxon>
        <taxon>Lythraceae</taxon>
        <taxon>Trapa</taxon>
    </lineage>
</organism>
<reference evidence="2 3" key="1">
    <citation type="journal article" date="2023" name="Hortic Res">
        <title>Pangenome of water caltrop reveals structural variations and asymmetric subgenome divergence after allopolyploidization.</title>
        <authorList>
            <person name="Zhang X."/>
            <person name="Chen Y."/>
            <person name="Wang L."/>
            <person name="Yuan Y."/>
            <person name="Fang M."/>
            <person name="Shi L."/>
            <person name="Lu R."/>
            <person name="Comes H.P."/>
            <person name="Ma Y."/>
            <person name="Chen Y."/>
            <person name="Huang G."/>
            <person name="Zhou Y."/>
            <person name="Zheng Z."/>
            <person name="Qiu Y."/>
        </authorList>
    </citation>
    <scope>NUCLEOTIDE SEQUENCE [LARGE SCALE GENOMIC DNA]</scope>
    <source>
        <strain evidence="2">F231</strain>
    </source>
</reference>
<dbReference type="Proteomes" id="UP001346149">
    <property type="component" value="Unassembled WGS sequence"/>
</dbReference>
<dbReference type="EMBL" id="JAXQNO010000010">
    <property type="protein sequence ID" value="KAK4789524.1"/>
    <property type="molecule type" value="Genomic_DNA"/>
</dbReference>
<keyword evidence="1" id="KW-0472">Membrane</keyword>
<evidence type="ECO:0000256" key="1">
    <source>
        <dbReference type="SAM" id="Phobius"/>
    </source>
</evidence>
<proteinExistence type="predicted"/>
<keyword evidence="1" id="KW-0812">Transmembrane</keyword>
<accession>A0AAN7LR51</accession>
<keyword evidence="1" id="KW-1133">Transmembrane helix</keyword>